<evidence type="ECO:0000313" key="2">
    <source>
        <dbReference type="EMBL" id="MET3598513.1"/>
    </source>
</evidence>
<dbReference type="RefSeq" id="WP_354432916.1">
    <property type="nucleotide sequence ID" value="NZ_JBEPLY010000001.1"/>
</dbReference>
<dbReference type="PANTHER" id="PTHR12788">
    <property type="entry name" value="PROTEIN-TYROSINE SULFOTRANSFERASE 2"/>
    <property type="match status" value="1"/>
</dbReference>
<name>A0ABV2I6K8_9HYPH</name>
<dbReference type="InterPro" id="IPR027417">
    <property type="entry name" value="P-loop_NTPase"/>
</dbReference>
<protein>
    <recommendedName>
        <fullName evidence="4">Sulfotransferase</fullName>
    </recommendedName>
</protein>
<dbReference type="SUPFAM" id="SSF52540">
    <property type="entry name" value="P-loop containing nucleoside triphosphate hydrolases"/>
    <property type="match status" value="1"/>
</dbReference>
<reference evidence="2 3" key="1">
    <citation type="submission" date="2024-06" db="EMBL/GenBank/DDBJ databases">
        <title>Genomic Encyclopedia of Type Strains, Phase IV (KMG-IV): sequencing the most valuable type-strain genomes for metagenomic binning, comparative biology and taxonomic classification.</title>
        <authorList>
            <person name="Goeker M."/>
        </authorList>
    </citation>
    <scope>NUCLEOTIDE SEQUENCE [LARGE SCALE GENOMIC DNA]</scope>
    <source>
        <strain evidence="2 3">DSM 28102</strain>
    </source>
</reference>
<dbReference type="Proteomes" id="UP001549164">
    <property type="component" value="Unassembled WGS sequence"/>
</dbReference>
<keyword evidence="3" id="KW-1185">Reference proteome</keyword>
<evidence type="ECO:0000313" key="3">
    <source>
        <dbReference type="Proteomes" id="UP001549164"/>
    </source>
</evidence>
<proteinExistence type="predicted"/>
<dbReference type="InterPro" id="IPR026634">
    <property type="entry name" value="TPST-like"/>
</dbReference>
<dbReference type="Pfam" id="PF13469">
    <property type="entry name" value="Sulfotransfer_3"/>
    <property type="match status" value="1"/>
</dbReference>
<dbReference type="Gene3D" id="3.40.50.300">
    <property type="entry name" value="P-loop containing nucleotide triphosphate hydrolases"/>
    <property type="match status" value="1"/>
</dbReference>
<evidence type="ECO:0008006" key="4">
    <source>
        <dbReference type="Google" id="ProtNLM"/>
    </source>
</evidence>
<sequence length="286" mass="32652">MSKLIHPLFDRYISHPGEILKNFRRWKNPEVSNIPVAFVLGPPRSGTTLLNRLLLNHPATRGFPIQTNIFSPRSIYEVERFKHYAEPALVNRALAESRSLAGFFARLHEISFPDMPEEGWYVEKTPQHARYLSYILKHLPNSKIILAVRDGRDTFCSGRSAQNIPQASSVKAHARYFNSCIDPVRKLLGENDRILVVKYEEFTSDAEAGLTRIMNFLDLPVDLKKQLVPSSAEKDWRVSEKAFQRLAQPITPATVGRWRKEMTGSEIAEYNSIAGKNLLVFDYPLS</sequence>
<dbReference type="PANTHER" id="PTHR12788:SF10">
    <property type="entry name" value="PROTEIN-TYROSINE SULFOTRANSFERASE"/>
    <property type="match status" value="1"/>
</dbReference>
<evidence type="ECO:0000256" key="1">
    <source>
        <dbReference type="ARBA" id="ARBA00022679"/>
    </source>
</evidence>
<comment type="caution">
    <text evidence="2">The sequence shown here is derived from an EMBL/GenBank/DDBJ whole genome shotgun (WGS) entry which is preliminary data.</text>
</comment>
<organism evidence="2 3">
    <name type="scientific">Martelella mangrovi</name>
    <dbReference type="NCBI Taxonomy" id="1397477"/>
    <lineage>
        <taxon>Bacteria</taxon>
        <taxon>Pseudomonadati</taxon>
        <taxon>Pseudomonadota</taxon>
        <taxon>Alphaproteobacteria</taxon>
        <taxon>Hyphomicrobiales</taxon>
        <taxon>Aurantimonadaceae</taxon>
        <taxon>Martelella</taxon>
    </lineage>
</organism>
<keyword evidence="1" id="KW-0808">Transferase</keyword>
<accession>A0ABV2I6K8</accession>
<gene>
    <name evidence="2" type="ORF">ABID12_000434</name>
</gene>
<dbReference type="EMBL" id="JBEPLY010000001">
    <property type="protein sequence ID" value="MET3598513.1"/>
    <property type="molecule type" value="Genomic_DNA"/>
</dbReference>